<evidence type="ECO:0000313" key="2">
    <source>
        <dbReference type="Proteomes" id="UP000289775"/>
    </source>
</evidence>
<gene>
    <name evidence="1" type="ORF">NU09_0927</name>
</gene>
<dbReference type="OrthoDB" id="9943169at2"/>
<evidence type="ECO:0000313" key="1">
    <source>
        <dbReference type="EMBL" id="RYJ44317.1"/>
    </source>
</evidence>
<comment type="caution">
    <text evidence="1">The sequence shown here is derived from an EMBL/GenBank/DDBJ whole genome shotgun (WGS) entry which is preliminary data.</text>
</comment>
<reference evidence="1 2" key="1">
    <citation type="submission" date="2014-12" db="EMBL/GenBank/DDBJ databases">
        <title>Genome sequence of Flavobacterium beibuense RSKm HC5.</title>
        <authorList>
            <person name="Kim J.F."/>
            <person name="Song J.Y."/>
            <person name="Kwak M.-J."/>
            <person name="Lee S.-W."/>
        </authorList>
    </citation>
    <scope>NUCLEOTIDE SEQUENCE [LARGE SCALE GENOMIC DNA]</scope>
    <source>
        <strain evidence="1 2">RSKm HC5</strain>
    </source>
</reference>
<dbReference type="RefSeq" id="WP_129750090.1">
    <property type="nucleotide sequence ID" value="NZ_JUIW01000003.1"/>
</dbReference>
<organism evidence="1 2">
    <name type="scientific">Flavobacterium beibuense</name>
    <dbReference type="NCBI Taxonomy" id="657326"/>
    <lineage>
        <taxon>Bacteria</taxon>
        <taxon>Pseudomonadati</taxon>
        <taxon>Bacteroidota</taxon>
        <taxon>Flavobacteriia</taxon>
        <taxon>Flavobacteriales</taxon>
        <taxon>Flavobacteriaceae</taxon>
        <taxon>Flavobacterium</taxon>
    </lineage>
</organism>
<accession>A0A444WER3</accession>
<name>A0A444WER3_9FLAO</name>
<dbReference type="Proteomes" id="UP000289775">
    <property type="component" value="Unassembled WGS sequence"/>
</dbReference>
<dbReference type="EMBL" id="JUIW01000003">
    <property type="protein sequence ID" value="RYJ44317.1"/>
    <property type="molecule type" value="Genomic_DNA"/>
</dbReference>
<keyword evidence="2" id="KW-1185">Reference proteome</keyword>
<sequence length="65" mass="6987">MKGELQHTINAIKGVAAGSKAVPATHKAVDVGRPDNALSRSIRNQKDAAQFRSELKAAVAFEKMR</sequence>
<dbReference type="AlphaFoldDB" id="A0A444WER3"/>
<protein>
    <submittedName>
        <fullName evidence="1">Uncharacterized protein</fullName>
    </submittedName>
</protein>
<proteinExistence type="predicted"/>